<dbReference type="InterPro" id="IPR050823">
    <property type="entry name" value="Plant_Ser_Thr_Prot_Kinase"/>
</dbReference>
<dbReference type="PANTHER" id="PTHR45621">
    <property type="entry name" value="OS01G0588500 PROTEIN-RELATED"/>
    <property type="match status" value="1"/>
</dbReference>
<dbReference type="EMBL" id="KK914250">
    <property type="protein sequence ID" value="KDP44580.1"/>
    <property type="molecule type" value="Genomic_DNA"/>
</dbReference>
<feature type="domain" description="Protein kinase" evidence="3">
    <location>
        <begin position="57"/>
        <end position="299"/>
    </location>
</feature>
<comment type="subcellular location">
    <subcellularLocation>
        <location evidence="1">Cell membrane</location>
    </subcellularLocation>
</comment>
<dbReference type="InterPro" id="IPR011009">
    <property type="entry name" value="Kinase-like_dom_sf"/>
</dbReference>
<dbReference type="PROSITE" id="PS50011">
    <property type="entry name" value="PROTEIN_KINASE_DOM"/>
    <property type="match status" value="1"/>
</dbReference>
<keyword evidence="2" id="KW-1003">Cell membrane</keyword>
<dbReference type="Gene3D" id="1.10.510.10">
    <property type="entry name" value="Transferase(Phosphotransferase) domain 1"/>
    <property type="match status" value="2"/>
</dbReference>
<evidence type="ECO:0000256" key="1">
    <source>
        <dbReference type="ARBA" id="ARBA00004236"/>
    </source>
</evidence>
<dbReference type="Gene3D" id="3.30.200.20">
    <property type="entry name" value="Phosphorylase Kinase, domain 1"/>
    <property type="match status" value="1"/>
</dbReference>
<keyword evidence="5" id="KW-1185">Reference proteome</keyword>
<dbReference type="GO" id="GO:0004672">
    <property type="term" value="F:protein kinase activity"/>
    <property type="evidence" value="ECO:0007669"/>
    <property type="project" value="InterPro"/>
</dbReference>
<name>A0A067LIW2_JATCU</name>
<protein>
    <recommendedName>
        <fullName evidence="3">Protein kinase domain-containing protein</fullName>
    </recommendedName>
</protein>
<accession>A0A067LIW2</accession>
<evidence type="ECO:0000313" key="5">
    <source>
        <dbReference type="Proteomes" id="UP000027138"/>
    </source>
</evidence>
<dbReference type="OrthoDB" id="4062651at2759"/>
<sequence length="299" mass="33830">MGLCVSNGIKGSNRSTELNSRNVGRDGKNLGFDFEILQSPNLRNFSFSELKTATSNFESTNVRSRYGSGLVFKGWIDGMDIAVKRLNHESFLGQQDSLCSLDMKAEINYLEKLQHPNLVKLIGYCFEDDLRLLVCEFMPCGSLEKHLFEMGSAPLSWDMRMKVALGAAKGLAFLHSANVNLIHGDFKASHILLDSVYRLNAKCDVYSFGVVLLEILSGRRALDPNMPPEPGFIVEWAKRYLTNKRTVFEVFDTRLDSQHFLKRARKLANLALHCLNDEPKWRPDMEDVVMALESLQESN</sequence>
<dbReference type="GO" id="GO:0005524">
    <property type="term" value="F:ATP binding"/>
    <property type="evidence" value="ECO:0007669"/>
    <property type="project" value="InterPro"/>
</dbReference>
<dbReference type="AlphaFoldDB" id="A0A067LIW2"/>
<evidence type="ECO:0000259" key="3">
    <source>
        <dbReference type="PROSITE" id="PS50011"/>
    </source>
</evidence>
<keyword evidence="2" id="KW-0472">Membrane</keyword>
<proteinExistence type="predicted"/>
<dbReference type="Proteomes" id="UP000027138">
    <property type="component" value="Unassembled WGS sequence"/>
</dbReference>
<dbReference type="InterPro" id="IPR001245">
    <property type="entry name" value="Ser-Thr/Tyr_kinase_cat_dom"/>
</dbReference>
<dbReference type="Pfam" id="PF07714">
    <property type="entry name" value="PK_Tyr_Ser-Thr"/>
    <property type="match status" value="2"/>
</dbReference>
<evidence type="ECO:0000313" key="4">
    <source>
        <dbReference type="EMBL" id="KDP44580.1"/>
    </source>
</evidence>
<gene>
    <name evidence="4" type="ORF">JCGZ_22162</name>
</gene>
<organism evidence="4 5">
    <name type="scientific">Jatropha curcas</name>
    <name type="common">Barbados nut</name>
    <dbReference type="NCBI Taxonomy" id="180498"/>
    <lineage>
        <taxon>Eukaryota</taxon>
        <taxon>Viridiplantae</taxon>
        <taxon>Streptophyta</taxon>
        <taxon>Embryophyta</taxon>
        <taxon>Tracheophyta</taxon>
        <taxon>Spermatophyta</taxon>
        <taxon>Magnoliopsida</taxon>
        <taxon>eudicotyledons</taxon>
        <taxon>Gunneridae</taxon>
        <taxon>Pentapetalae</taxon>
        <taxon>rosids</taxon>
        <taxon>fabids</taxon>
        <taxon>Malpighiales</taxon>
        <taxon>Euphorbiaceae</taxon>
        <taxon>Crotonoideae</taxon>
        <taxon>Jatropheae</taxon>
        <taxon>Jatropha</taxon>
    </lineage>
</organism>
<dbReference type="SUPFAM" id="SSF56112">
    <property type="entry name" value="Protein kinase-like (PK-like)"/>
    <property type="match status" value="1"/>
</dbReference>
<dbReference type="GO" id="GO:0005886">
    <property type="term" value="C:plasma membrane"/>
    <property type="evidence" value="ECO:0007669"/>
    <property type="project" value="UniProtKB-SubCell"/>
</dbReference>
<dbReference type="InterPro" id="IPR000719">
    <property type="entry name" value="Prot_kinase_dom"/>
</dbReference>
<reference evidence="4 5" key="1">
    <citation type="journal article" date="2014" name="PLoS ONE">
        <title>Global Analysis of Gene Expression Profiles in Physic Nut (Jatropha curcas L.) Seedlings Exposed to Salt Stress.</title>
        <authorList>
            <person name="Zhang L."/>
            <person name="Zhang C."/>
            <person name="Wu P."/>
            <person name="Chen Y."/>
            <person name="Li M."/>
            <person name="Jiang H."/>
            <person name="Wu G."/>
        </authorList>
    </citation>
    <scope>NUCLEOTIDE SEQUENCE [LARGE SCALE GENOMIC DNA]</scope>
    <source>
        <strain evidence="5">cv. GZQX0401</strain>
        <tissue evidence="4">Young leaves</tissue>
    </source>
</reference>
<evidence type="ECO:0000256" key="2">
    <source>
        <dbReference type="ARBA" id="ARBA00022475"/>
    </source>
</evidence>